<dbReference type="InterPro" id="IPR002656">
    <property type="entry name" value="Acyl_transf_3_dom"/>
</dbReference>
<dbReference type="PANTHER" id="PTHR23028:SF131">
    <property type="entry name" value="BLR2367 PROTEIN"/>
    <property type="match status" value="1"/>
</dbReference>
<dbReference type="Pfam" id="PF01757">
    <property type="entry name" value="Acyl_transf_3"/>
    <property type="match status" value="1"/>
</dbReference>
<feature type="transmembrane region" description="Helical" evidence="1">
    <location>
        <begin position="168"/>
        <end position="185"/>
    </location>
</feature>
<feature type="transmembrane region" description="Helical" evidence="1">
    <location>
        <begin position="92"/>
        <end position="121"/>
    </location>
</feature>
<dbReference type="Proteomes" id="UP001220395">
    <property type="component" value="Chromosome"/>
</dbReference>
<keyword evidence="1" id="KW-1133">Transmembrane helix</keyword>
<proteinExistence type="predicted"/>
<accession>A0ABY7TL19</accession>
<reference evidence="3 4" key="1">
    <citation type="submission" date="2023-02" db="EMBL/GenBank/DDBJ databases">
        <title>Genome sequence of Sphingomonas naphthae.</title>
        <authorList>
            <person name="Kim S."/>
            <person name="Heo J."/>
            <person name="Kwon S.-W."/>
        </authorList>
    </citation>
    <scope>NUCLEOTIDE SEQUENCE [LARGE SCALE GENOMIC DNA]</scope>
    <source>
        <strain evidence="3 4">KACC 18716</strain>
    </source>
</reference>
<keyword evidence="3" id="KW-0012">Acyltransferase</keyword>
<name>A0ABY7TL19_9SPHN</name>
<feature type="transmembrane region" description="Helical" evidence="1">
    <location>
        <begin position="231"/>
        <end position="251"/>
    </location>
</feature>
<feature type="transmembrane region" description="Helical" evidence="1">
    <location>
        <begin position="205"/>
        <end position="224"/>
    </location>
</feature>
<keyword evidence="1" id="KW-0812">Transmembrane</keyword>
<feature type="transmembrane region" description="Helical" evidence="1">
    <location>
        <begin position="288"/>
        <end position="306"/>
    </location>
</feature>
<feature type="transmembrane region" description="Helical" evidence="1">
    <location>
        <begin position="257"/>
        <end position="276"/>
    </location>
</feature>
<protein>
    <submittedName>
        <fullName evidence="3">Acyltransferase</fullName>
    </submittedName>
</protein>
<gene>
    <name evidence="3" type="ORF">PQ455_18035</name>
</gene>
<dbReference type="RefSeq" id="WP_273687730.1">
    <property type="nucleotide sequence ID" value="NZ_CP117411.1"/>
</dbReference>
<evidence type="ECO:0000313" key="3">
    <source>
        <dbReference type="EMBL" id="WCT73481.1"/>
    </source>
</evidence>
<evidence type="ECO:0000256" key="1">
    <source>
        <dbReference type="SAM" id="Phobius"/>
    </source>
</evidence>
<dbReference type="InterPro" id="IPR050879">
    <property type="entry name" value="Acyltransferase_3"/>
</dbReference>
<feature type="transmembrane region" description="Helical" evidence="1">
    <location>
        <begin position="53"/>
        <end position="71"/>
    </location>
</feature>
<keyword evidence="1" id="KW-0472">Membrane</keyword>
<evidence type="ECO:0000313" key="4">
    <source>
        <dbReference type="Proteomes" id="UP001220395"/>
    </source>
</evidence>
<keyword evidence="3" id="KW-0808">Transferase</keyword>
<dbReference type="PANTHER" id="PTHR23028">
    <property type="entry name" value="ACETYLTRANSFERASE"/>
    <property type="match status" value="1"/>
</dbReference>
<dbReference type="EMBL" id="CP117411">
    <property type="protein sequence ID" value="WCT73481.1"/>
    <property type="molecule type" value="Genomic_DNA"/>
</dbReference>
<feature type="transmembrane region" description="Helical" evidence="1">
    <location>
        <begin position="12"/>
        <end position="33"/>
    </location>
</feature>
<sequence>MTTDTVARRPVLHGLTGLRFVAALLVLLFHYGAGFADKAGLPWPVVTLLHNGYLGVSLFFMLSGFIITYTYDGRIGSRRAFRDYAVARFARLYPVYLLALLMALPFAMAKLTAGQAIAVMAMLQSWTLPASGLGLSWVMQAWTLSVELFFYLAAPLLLILVRPLQSRGLLALAAVLAVAIAMLWVPSIPPGTKELPFAWQAWVPIPLLRLIEFAFGMILCKLFIRHPGAAARLAAPAIVAANILIILALVMTTQDRAVTGAAMVLGGLLMVQLAARDTFASRLLSTKPMLLLGASSYALYLIQWPVREWLRLLPSAGLAQLLNPFVAIGLSILIFLYWEEPARRWLRDRLTGGRGARVGRPATQPDIGC</sequence>
<organism evidence="3 4">
    <name type="scientific">Sphingomonas naphthae</name>
    <dbReference type="NCBI Taxonomy" id="1813468"/>
    <lineage>
        <taxon>Bacteria</taxon>
        <taxon>Pseudomonadati</taxon>
        <taxon>Pseudomonadota</taxon>
        <taxon>Alphaproteobacteria</taxon>
        <taxon>Sphingomonadales</taxon>
        <taxon>Sphingomonadaceae</taxon>
        <taxon>Sphingomonas</taxon>
    </lineage>
</organism>
<feature type="transmembrane region" description="Helical" evidence="1">
    <location>
        <begin position="318"/>
        <end position="338"/>
    </location>
</feature>
<keyword evidence="4" id="KW-1185">Reference proteome</keyword>
<evidence type="ECO:0000259" key="2">
    <source>
        <dbReference type="Pfam" id="PF01757"/>
    </source>
</evidence>
<dbReference type="GO" id="GO:0016746">
    <property type="term" value="F:acyltransferase activity"/>
    <property type="evidence" value="ECO:0007669"/>
    <property type="project" value="UniProtKB-KW"/>
</dbReference>
<feature type="domain" description="Acyltransferase 3" evidence="2">
    <location>
        <begin position="13"/>
        <end position="333"/>
    </location>
</feature>
<feature type="transmembrane region" description="Helical" evidence="1">
    <location>
        <begin position="141"/>
        <end position="161"/>
    </location>
</feature>